<evidence type="ECO:0000313" key="2">
    <source>
        <dbReference type="EMBL" id="KAL0913150.1"/>
    </source>
</evidence>
<protein>
    <submittedName>
        <fullName evidence="2">Uncharacterized protein</fullName>
    </submittedName>
</protein>
<dbReference type="Proteomes" id="UP001552299">
    <property type="component" value="Unassembled WGS sequence"/>
</dbReference>
<name>A0ABD0UK25_DENTH</name>
<proteinExistence type="predicted"/>
<evidence type="ECO:0000256" key="1">
    <source>
        <dbReference type="SAM" id="MobiDB-lite"/>
    </source>
</evidence>
<feature type="compositionally biased region" description="Basic residues" evidence="1">
    <location>
        <begin position="94"/>
        <end position="104"/>
    </location>
</feature>
<evidence type="ECO:0000313" key="3">
    <source>
        <dbReference type="Proteomes" id="UP001552299"/>
    </source>
</evidence>
<feature type="region of interest" description="Disordered" evidence="1">
    <location>
        <begin position="82"/>
        <end position="133"/>
    </location>
</feature>
<accession>A0ABD0UK25</accession>
<keyword evidence="3" id="KW-1185">Reference proteome</keyword>
<gene>
    <name evidence="2" type="ORF">M5K25_016585</name>
</gene>
<sequence length="133" mass="15413">MIELNSFRRDLIAYLPSCEANTIFVLLNLGSWLLHSLESLNHKVEVWGERTPDVSLAAQLKQSLLSLFEAMYTTKQRHQLQEMGKEEALTLKSVGRKKKQRSWKKKEEGPIWNMPRGKKEADTGIPKPPQHRF</sequence>
<comment type="caution">
    <text evidence="2">The sequence shown here is derived from an EMBL/GenBank/DDBJ whole genome shotgun (WGS) entry which is preliminary data.</text>
</comment>
<dbReference type="AlphaFoldDB" id="A0ABD0UK25"/>
<dbReference type="EMBL" id="JANQDX010000013">
    <property type="protein sequence ID" value="KAL0913150.1"/>
    <property type="molecule type" value="Genomic_DNA"/>
</dbReference>
<reference evidence="2 3" key="1">
    <citation type="journal article" date="2024" name="Plant Biotechnol. J.">
        <title>Dendrobium thyrsiflorum genome and its molecular insights into genes involved in important horticultural traits.</title>
        <authorList>
            <person name="Chen B."/>
            <person name="Wang J.Y."/>
            <person name="Zheng P.J."/>
            <person name="Li K.L."/>
            <person name="Liang Y.M."/>
            <person name="Chen X.F."/>
            <person name="Zhang C."/>
            <person name="Zhao X."/>
            <person name="He X."/>
            <person name="Zhang G.Q."/>
            <person name="Liu Z.J."/>
            <person name="Xu Q."/>
        </authorList>
    </citation>
    <scope>NUCLEOTIDE SEQUENCE [LARGE SCALE GENOMIC DNA]</scope>
    <source>
        <strain evidence="2">GZMU011</strain>
    </source>
</reference>
<organism evidence="2 3">
    <name type="scientific">Dendrobium thyrsiflorum</name>
    <name type="common">Pinecone-like raceme dendrobium</name>
    <name type="synonym">Orchid</name>
    <dbReference type="NCBI Taxonomy" id="117978"/>
    <lineage>
        <taxon>Eukaryota</taxon>
        <taxon>Viridiplantae</taxon>
        <taxon>Streptophyta</taxon>
        <taxon>Embryophyta</taxon>
        <taxon>Tracheophyta</taxon>
        <taxon>Spermatophyta</taxon>
        <taxon>Magnoliopsida</taxon>
        <taxon>Liliopsida</taxon>
        <taxon>Asparagales</taxon>
        <taxon>Orchidaceae</taxon>
        <taxon>Epidendroideae</taxon>
        <taxon>Malaxideae</taxon>
        <taxon>Dendrobiinae</taxon>
        <taxon>Dendrobium</taxon>
    </lineage>
</organism>